<dbReference type="Pfam" id="PF12223">
    <property type="entry name" value="DUF3602"/>
    <property type="match status" value="3"/>
</dbReference>
<reference evidence="2 3" key="1">
    <citation type="journal article" date="2009" name="Nature">
        <title>Evolution of pathogenicity and sexual reproduction in eight Candida genomes.</title>
        <authorList>
            <person name="Butler G."/>
            <person name="Rasmussen M.D."/>
            <person name="Lin M.F."/>
            <person name="Santos M.A."/>
            <person name="Sakthikumar S."/>
            <person name="Munro C.A."/>
            <person name="Rheinbay E."/>
            <person name="Grabherr M."/>
            <person name="Forche A."/>
            <person name="Reedy J.L."/>
            <person name="Agrafioti I."/>
            <person name="Arnaud M.B."/>
            <person name="Bates S."/>
            <person name="Brown A.J."/>
            <person name="Brunke S."/>
            <person name="Costanzo M.C."/>
            <person name="Fitzpatrick D.A."/>
            <person name="de Groot P.W."/>
            <person name="Harris D."/>
            <person name="Hoyer L.L."/>
            <person name="Hube B."/>
            <person name="Klis F.M."/>
            <person name="Kodira C."/>
            <person name="Lennard N."/>
            <person name="Logue M.E."/>
            <person name="Martin R."/>
            <person name="Neiman A.M."/>
            <person name="Nikolaou E."/>
            <person name="Quail M.A."/>
            <person name="Quinn J."/>
            <person name="Santos M.C."/>
            <person name="Schmitzberger F.F."/>
            <person name="Sherlock G."/>
            <person name="Shah P."/>
            <person name="Silverstein K.A."/>
            <person name="Skrzypek M.S."/>
            <person name="Soll D."/>
            <person name="Staggs R."/>
            <person name="Stansfield I."/>
            <person name="Stumpf M.P."/>
            <person name="Sudbery P.E."/>
            <person name="Srikantha T."/>
            <person name="Zeng Q."/>
            <person name="Berman J."/>
            <person name="Berriman M."/>
            <person name="Heitman J."/>
            <person name="Gow N.A."/>
            <person name="Lorenz M.C."/>
            <person name="Birren B.W."/>
            <person name="Kellis M."/>
            <person name="Cuomo C.A."/>
        </authorList>
    </citation>
    <scope>NUCLEOTIDE SEQUENCE [LARGE SCALE GENOMIC DNA]</scope>
    <source>
        <strain evidence="3">ATCC 11503 / BCRC 21390 / CBS 2605 / JCM 1781 / NBRC 1676 / NRRL YB-4239</strain>
    </source>
</reference>
<evidence type="ECO:0008006" key="4">
    <source>
        <dbReference type="Google" id="ProtNLM"/>
    </source>
</evidence>
<accession>A5E2N3</accession>
<evidence type="ECO:0000313" key="2">
    <source>
        <dbReference type="EMBL" id="EDK45691.1"/>
    </source>
</evidence>
<proteinExistence type="predicted"/>
<dbReference type="AlphaFoldDB" id="A5E2N3"/>
<dbReference type="InParanoid" id="A5E2N3"/>
<dbReference type="OrthoDB" id="3063476at2759"/>
<dbReference type="InterPro" id="IPR053203">
    <property type="entry name" value="Cisplatin_resist-associated"/>
</dbReference>
<feature type="compositionally biased region" description="Polar residues" evidence="1">
    <location>
        <begin position="18"/>
        <end position="34"/>
    </location>
</feature>
<evidence type="ECO:0000313" key="3">
    <source>
        <dbReference type="Proteomes" id="UP000001996"/>
    </source>
</evidence>
<feature type="compositionally biased region" description="Gly residues" evidence="1">
    <location>
        <begin position="1"/>
        <end position="11"/>
    </location>
</feature>
<keyword evidence="3" id="KW-1185">Reference proteome</keyword>
<sequence length="207" mass="22070">MSYSTGRGGAGNIHHSKNLTSENQEITPQLTVSKSPPPGAGAIPNEFSDLRPSKSQPGKKVYYSTGRGGAGNIRASDEVPSPKLYPQGSNTPHITTSKFSTGRGGFGNMVDNKDPQLSRKLQDVDGEELRDTSPELQAINSNKSFSVGRGGFGNVISKSRSHSSQGAGLGSDKEDVPNLYTVSSRGEKKHKQKKGGFLGKIKEYFNS</sequence>
<dbReference type="eggNOG" id="ENOG502S3S2">
    <property type="taxonomic scope" value="Eukaryota"/>
</dbReference>
<feature type="region of interest" description="Disordered" evidence="1">
    <location>
        <begin position="1"/>
        <end position="115"/>
    </location>
</feature>
<feature type="compositionally biased region" description="Polar residues" evidence="1">
    <location>
        <begin position="87"/>
        <end position="100"/>
    </location>
</feature>
<organism evidence="2 3">
    <name type="scientific">Lodderomyces elongisporus (strain ATCC 11503 / CBS 2605 / JCM 1781 / NBRC 1676 / NRRL YB-4239)</name>
    <name type="common">Yeast</name>
    <name type="synonym">Saccharomyces elongisporus</name>
    <dbReference type="NCBI Taxonomy" id="379508"/>
    <lineage>
        <taxon>Eukaryota</taxon>
        <taxon>Fungi</taxon>
        <taxon>Dikarya</taxon>
        <taxon>Ascomycota</taxon>
        <taxon>Saccharomycotina</taxon>
        <taxon>Pichiomycetes</taxon>
        <taxon>Debaryomycetaceae</taxon>
        <taxon>Candida/Lodderomyces clade</taxon>
        <taxon>Lodderomyces</taxon>
    </lineage>
</organism>
<dbReference type="HOGENOM" id="CLU_082191_0_1_1"/>
<feature type="region of interest" description="Disordered" evidence="1">
    <location>
        <begin position="156"/>
        <end position="178"/>
    </location>
</feature>
<name>A5E2N3_LODEL</name>
<dbReference type="VEuPathDB" id="FungiDB:LELG_03870"/>
<dbReference type="OMA" id="PEDYITP"/>
<dbReference type="Proteomes" id="UP000001996">
    <property type="component" value="Unassembled WGS sequence"/>
</dbReference>
<dbReference type="InterPro" id="IPR022024">
    <property type="entry name" value="DUF3602"/>
</dbReference>
<protein>
    <recommendedName>
        <fullName evidence="4">Protein PAR32</fullName>
    </recommendedName>
</protein>
<dbReference type="EMBL" id="CH981528">
    <property type="protein sequence ID" value="EDK45691.1"/>
    <property type="molecule type" value="Genomic_DNA"/>
</dbReference>
<evidence type="ECO:0000256" key="1">
    <source>
        <dbReference type="SAM" id="MobiDB-lite"/>
    </source>
</evidence>
<dbReference type="PANTHER" id="PTHR34693">
    <property type="entry name" value="PROTEIN PAR32"/>
    <property type="match status" value="1"/>
</dbReference>
<dbReference type="PANTHER" id="PTHR34693:SF1">
    <property type="entry name" value="PROTEIN PAR32"/>
    <property type="match status" value="1"/>
</dbReference>
<dbReference type="GeneID" id="5231987"/>
<gene>
    <name evidence="2" type="ORF">LELG_03870</name>
</gene>
<feature type="compositionally biased region" description="Polar residues" evidence="1">
    <location>
        <begin position="156"/>
        <end position="166"/>
    </location>
</feature>
<dbReference type="KEGG" id="lel:PVL30_004694"/>